<dbReference type="SMART" id="SM00339">
    <property type="entry name" value="FH"/>
    <property type="match status" value="1"/>
</dbReference>
<evidence type="ECO:0000256" key="3">
    <source>
        <dbReference type="ARBA" id="ARBA00023015"/>
    </source>
</evidence>
<feature type="compositionally biased region" description="Basic and acidic residues" evidence="13">
    <location>
        <begin position="91"/>
        <end position="107"/>
    </location>
</feature>
<dbReference type="InterPro" id="IPR036388">
    <property type="entry name" value="WH-like_DNA-bd_sf"/>
</dbReference>
<dbReference type="CDD" id="cd20029">
    <property type="entry name" value="FH_FOXM"/>
    <property type="match status" value="1"/>
</dbReference>
<dbReference type="GO" id="GO:0000977">
    <property type="term" value="F:RNA polymerase II transcription regulatory region sequence-specific DNA binding"/>
    <property type="evidence" value="ECO:0007669"/>
    <property type="project" value="TreeGrafter"/>
</dbReference>
<dbReference type="PANTHER" id="PTHR46878">
    <property type="entry name" value="FORKHEAD BOX PROTEIN M1"/>
    <property type="match status" value="1"/>
</dbReference>
<name>A0A6P8QDA1_GEOSA</name>
<gene>
    <name evidence="16" type="primary">LOC117352388</name>
</gene>
<reference evidence="16" key="1">
    <citation type="submission" date="2025-08" db="UniProtKB">
        <authorList>
            <consortium name="RefSeq"/>
        </authorList>
    </citation>
    <scope>IDENTIFICATION</scope>
</reference>
<protein>
    <recommendedName>
        <fullName evidence="11">Forkhead box protein M1</fullName>
    </recommendedName>
</protein>
<dbReference type="InterPro" id="IPR018122">
    <property type="entry name" value="TF_fork_head_CS_1"/>
</dbReference>
<dbReference type="Pfam" id="PF00250">
    <property type="entry name" value="Forkhead"/>
    <property type="match status" value="1"/>
</dbReference>
<feature type="region of interest" description="Disordered" evidence="13">
    <location>
        <begin position="88"/>
        <end position="107"/>
    </location>
</feature>
<dbReference type="GO" id="GO:0006357">
    <property type="term" value="P:regulation of transcription by RNA polymerase II"/>
    <property type="evidence" value="ECO:0007669"/>
    <property type="project" value="TreeGrafter"/>
</dbReference>
<keyword evidence="5" id="KW-0010">Activator</keyword>
<dbReference type="GO" id="GO:0042127">
    <property type="term" value="P:regulation of cell population proliferation"/>
    <property type="evidence" value="ECO:0007669"/>
    <property type="project" value="TreeGrafter"/>
</dbReference>
<dbReference type="PRINTS" id="PR00053">
    <property type="entry name" value="FORKHEAD"/>
</dbReference>
<keyword evidence="4 12" id="KW-0238">DNA-binding</keyword>
<dbReference type="FunFam" id="1.10.10.10:FF:000245">
    <property type="entry name" value="forkhead box protein M1 isoform X2"/>
    <property type="match status" value="1"/>
</dbReference>
<accession>A0A6P8QDA1</accession>
<evidence type="ECO:0000256" key="9">
    <source>
        <dbReference type="ARBA" id="ARBA00023306"/>
    </source>
</evidence>
<dbReference type="OrthoDB" id="5954824at2759"/>
<evidence type="ECO:0000256" key="13">
    <source>
        <dbReference type="SAM" id="MobiDB-lite"/>
    </source>
</evidence>
<keyword evidence="3" id="KW-0805">Transcription regulation</keyword>
<keyword evidence="2" id="KW-0227">DNA damage</keyword>
<comment type="function">
    <text evidence="10">Transcription factor regulating the expression of cell cycle genes essential for DNA replication and mitosis. Plays a role in the control of cell proliferation. Also plays a role in DNA break repair, participating in the DNA damage checkpoint response. Promotes transcription of PHB2.</text>
</comment>
<dbReference type="Proteomes" id="UP000515159">
    <property type="component" value="Chromosome 19"/>
</dbReference>
<organism evidence="15 16">
    <name type="scientific">Geotrypetes seraphini</name>
    <name type="common">Gaboon caecilian</name>
    <name type="synonym">Caecilia seraphini</name>
    <dbReference type="NCBI Taxonomy" id="260995"/>
    <lineage>
        <taxon>Eukaryota</taxon>
        <taxon>Metazoa</taxon>
        <taxon>Chordata</taxon>
        <taxon>Craniata</taxon>
        <taxon>Vertebrata</taxon>
        <taxon>Euteleostomi</taxon>
        <taxon>Amphibia</taxon>
        <taxon>Gymnophiona</taxon>
        <taxon>Geotrypetes</taxon>
    </lineage>
</organism>
<evidence type="ECO:0000256" key="12">
    <source>
        <dbReference type="PROSITE-ProRule" id="PRU00089"/>
    </source>
</evidence>
<keyword evidence="7" id="KW-0234">DNA repair</keyword>
<dbReference type="GO" id="GO:0000086">
    <property type="term" value="P:G2/M transition of mitotic cell cycle"/>
    <property type="evidence" value="ECO:0007669"/>
    <property type="project" value="InterPro"/>
</dbReference>
<dbReference type="PROSITE" id="PS00657">
    <property type="entry name" value="FORK_HEAD_1"/>
    <property type="match status" value="1"/>
</dbReference>
<sequence>MMSLAEKDGEAGPSAFPGDAIRGRSTRTSYLSLNRCCENTPTLDSGSRKKSKAEEHGPCGESKAQLDDSLTNIQWLGRLSCQSLIPDEVENGGKAEPAKPPRCPSKDRPPYSYLQLIQLAINGTQTRRMTLQQIYTWVEERFPYYKYVAKPGWKNSIRHNLSIHKMFVRQREANGKAMYWTIKPSCQSACSSLSKQAGQEKDLAVLQQPGSKVRKMKPILPRECSLYPVASPVFITIPVLYQTPVFSAFISSSSRTRRTTDTPIAPKLPLLMENQNACPKEALVAAAGEAKTLAGMEPQKIVAKRWKGRGHQQSLTGRKGNRRRLGLDQPGHITPGSSSNTPTDNVVRETVCAGSAGLASSPFKTPVKTVLVQGLATSTPCRNDSGLVSPGSMWASWKLELPSPKLEDSLLDCSLLKSPSQELLQETVHVRRKPEGGDRDLEDLLGFSPLRDVSATDMLGFDQQSEGVAKIFSDFSLPNLEEAIDMTNLSWTYIYNRN</sequence>
<dbReference type="KEGG" id="gsh:117352388"/>
<keyword evidence="15" id="KW-1185">Reference proteome</keyword>
<feature type="compositionally biased region" description="Polar residues" evidence="13">
    <location>
        <begin position="335"/>
        <end position="344"/>
    </location>
</feature>
<proteinExistence type="predicted"/>
<dbReference type="PANTHER" id="PTHR46878:SF1">
    <property type="entry name" value="FORKHEAD BOX PROTEIN M1"/>
    <property type="match status" value="1"/>
</dbReference>
<dbReference type="InterPro" id="IPR047516">
    <property type="entry name" value="FH_FOXM1"/>
</dbReference>
<dbReference type="InterPro" id="IPR042839">
    <property type="entry name" value="FOXM1"/>
</dbReference>
<comment type="subcellular location">
    <subcellularLocation>
        <location evidence="1 12">Nucleus</location>
    </subcellularLocation>
</comment>
<evidence type="ECO:0000256" key="8">
    <source>
        <dbReference type="ARBA" id="ARBA00023242"/>
    </source>
</evidence>
<dbReference type="GeneID" id="117352388"/>
<evidence type="ECO:0000256" key="11">
    <source>
        <dbReference type="ARBA" id="ARBA00072725"/>
    </source>
</evidence>
<dbReference type="GO" id="GO:0003700">
    <property type="term" value="F:DNA-binding transcription factor activity"/>
    <property type="evidence" value="ECO:0007669"/>
    <property type="project" value="InterPro"/>
</dbReference>
<dbReference type="Gene3D" id="1.10.10.10">
    <property type="entry name" value="Winged helix-like DNA-binding domain superfamily/Winged helix DNA-binding domain"/>
    <property type="match status" value="1"/>
</dbReference>
<feature type="DNA-binding region" description="Fork-head" evidence="12">
    <location>
        <begin position="108"/>
        <end position="186"/>
    </location>
</feature>
<dbReference type="InParanoid" id="A0A6P8QDA1"/>
<feature type="region of interest" description="Disordered" evidence="13">
    <location>
        <begin position="306"/>
        <end position="345"/>
    </location>
</feature>
<evidence type="ECO:0000256" key="4">
    <source>
        <dbReference type="ARBA" id="ARBA00023125"/>
    </source>
</evidence>
<evidence type="ECO:0000259" key="14">
    <source>
        <dbReference type="PROSITE" id="PS50039"/>
    </source>
</evidence>
<feature type="region of interest" description="Disordered" evidence="13">
    <location>
        <begin position="1"/>
        <end position="24"/>
    </location>
</feature>
<evidence type="ECO:0000256" key="7">
    <source>
        <dbReference type="ARBA" id="ARBA00023204"/>
    </source>
</evidence>
<dbReference type="PROSITE" id="PS50039">
    <property type="entry name" value="FORK_HEAD_3"/>
    <property type="match status" value="1"/>
</dbReference>
<dbReference type="InterPro" id="IPR036390">
    <property type="entry name" value="WH_DNA-bd_sf"/>
</dbReference>
<evidence type="ECO:0000256" key="5">
    <source>
        <dbReference type="ARBA" id="ARBA00023159"/>
    </source>
</evidence>
<dbReference type="PROSITE" id="PS00658">
    <property type="entry name" value="FORK_HEAD_2"/>
    <property type="match status" value="1"/>
</dbReference>
<dbReference type="SUPFAM" id="SSF46785">
    <property type="entry name" value="Winged helix' DNA-binding domain"/>
    <property type="match status" value="1"/>
</dbReference>
<feature type="domain" description="Fork-head" evidence="14">
    <location>
        <begin position="108"/>
        <end position="186"/>
    </location>
</feature>
<evidence type="ECO:0000313" key="16">
    <source>
        <dbReference type="RefSeq" id="XP_033784751.1"/>
    </source>
</evidence>
<keyword evidence="9" id="KW-0131">Cell cycle</keyword>
<dbReference type="InterPro" id="IPR030456">
    <property type="entry name" value="TF_fork_head_CS_2"/>
</dbReference>
<evidence type="ECO:0000256" key="1">
    <source>
        <dbReference type="ARBA" id="ARBA00004123"/>
    </source>
</evidence>
<keyword evidence="6" id="KW-0804">Transcription</keyword>
<feature type="region of interest" description="Disordered" evidence="13">
    <location>
        <begin position="38"/>
        <end position="64"/>
    </location>
</feature>
<dbReference type="InterPro" id="IPR001766">
    <property type="entry name" value="Fork_head_dom"/>
</dbReference>
<dbReference type="AlphaFoldDB" id="A0A6P8QDA1"/>
<evidence type="ECO:0000256" key="2">
    <source>
        <dbReference type="ARBA" id="ARBA00022763"/>
    </source>
</evidence>
<dbReference type="GO" id="GO:0005634">
    <property type="term" value="C:nucleus"/>
    <property type="evidence" value="ECO:0007669"/>
    <property type="project" value="UniProtKB-SubCell"/>
</dbReference>
<evidence type="ECO:0000256" key="10">
    <source>
        <dbReference type="ARBA" id="ARBA00053415"/>
    </source>
</evidence>
<evidence type="ECO:0000313" key="15">
    <source>
        <dbReference type="Proteomes" id="UP000515159"/>
    </source>
</evidence>
<keyword evidence="8 12" id="KW-0539">Nucleus</keyword>
<evidence type="ECO:0000256" key="6">
    <source>
        <dbReference type="ARBA" id="ARBA00023163"/>
    </source>
</evidence>
<dbReference type="RefSeq" id="XP_033784751.1">
    <property type="nucleotide sequence ID" value="XM_033928860.1"/>
</dbReference>
<dbReference type="GO" id="GO:0006281">
    <property type="term" value="P:DNA repair"/>
    <property type="evidence" value="ECO:0007669"/>
    <property type="project" value="UniProtKB-KW"/>
</dbReference>
<feature type="compositionally biased region" description="Basic and acidic residues" evidence="13">
    <location>
        <begin position="1"/>
        <end position="10"/>
    </location>
</feature>